<dbReference type="GO" id="GO:0016705">
    <property type="term" value="F:oxidoreductase activity, acting on paired donors, with incorporation or reduction of molecular oxygen"/>
    <property type="evidence" value="ECO:0007669"/>
    <property type="project" value="InterPro"/>
</dbReference>
<dbReference type="PANTHER" id="PTHR43244">
    <property type="match status" value="1"/>
</dbReference>
<dbReference type="RefSeq" id="WP_172155450.1">
    <property type="nucleotide sequence ID" value="NZ_CP053564.1"/>
</dbReference>
<dbReference type="EMBL" id="CP053564">
    <property type="protein sequence ID" value="QJY45425.1"/>
    <property type="molecule type" value="Genomic_DNA"/>
</dbReference>
<sequence length="380" mass="41488">MAVLMGLPRLELGVPGQIMPPADAAVRFAQRSEAEGFDAVWWPDHLMGWHPDTMWTPDLTPLAEHQPNPHTYFDPLIMMGVVGAQTERIRVGVVVTDLIRRHPAMAAQAALTLDHVTKGRAIIGLGSGEKLNVTPYGMPFDTPVARLSEGIDIMRLLWEADGPVDFEGRFHTLDRAVLGLSPYGGTPPEIWTAAHGPRMLRLTGAKADGWLPTKMTAPDYRGALTTIERSAQDAGRDPAGITPGMLGYILMGPDEETVARLTEAPLVRALCVLLPSQVFRDLGVTPPLDGGPHGSGFHDFIPTAVERAESLRIIDAIPPEVVRHYAFCGTPKQVAEELAEYRHAGLRHLVMWNITAFGDPSLARWSFSAMSELRTLLEDA</sequence>
<dbReference type="InterPro" id="IPR050564">
    <property type="entry name" value="F420-G6PD/mer"/>
</dbReference>
<dbReference type="InterPro" id="IPR011251">
    <property type="entry name" value="Luciferase-like_dom"/>
</dbReference>
<evidence type="ECO:0000259" key="2">
    <source>
        <dbReference type="Pfam" id="PF00296"/>
    </source>
</evidence>
<evidence type="ECO:0000256" key="1">
    <source>
        <dbReference type="ARBA" id="ARBA00023002"/>
    </source>
</evidence>
<dbReference type="InterPro" id="IPR036661">
    <property type="entry name" value="Luciferase-like_sf"/>
</dbReference>
<dbReference type="SUPFAM" id="SSF51679">
    <property type="entry name" value="Bacterial luciferase-like"/>
    <property type="match status" value="1"/>
</dbReference>
<reference evidence="3 4" key="1">
    <citation type="submission" date="2020-05" db="EMBL/GenBank/DDBJ databases">
        <authorList>
            <person name="Mo P."/>
        </authorList>
    </citation>
    <scope>NUCLEOTIDE SEQUENCE [LARGE SCALE GENOMIC DNA]</scope>
    <source>
        <strain evidence="3 4">Gen01</strain>
    </source>
</reference>
<feature type="domain" description="Luciferase-like" evidence="2">
    <location>
        <begin position="20"/>
        <end position="348"/>
    </location>
</feature>
<evidence type="ECO:0000313" key="4">
    <source>
        <dbReference type="Proteomes" id="UP000505377"/>
    </source>
</evidence>
<dbReference type="PANTHER" id="PTHR43244:SF1">
    <property type="entry name" value="5,10-METHYLENETETRAHYDROMETHANOPTERIN REDUCTASE"/>
    <property type="match status" value="1"/>
</dbReference>
<keyword evidence="4" id="KW-1185">Reference proteome</keyword>
<dbReference type="Pfam" id="PF00296">
    <property type="entry name" value="Bac_luciferase"/>
    <property type="match status" value="1"/>
</dbReference>
<dbReference type="Proteomes" id="UP000505377">
    <property type="component" value="Chromosome"/>
</dbReference>
<protein>
    <submittedName>
        <fullName evidence="3">LLM class flavin-dependent oxidoreductase</fullName>
    </submittedName>
</protein>
<dbReference type="CDD" id="cd01097">
    <property type="entry name" value="Tetrahydromethanopterin_reductase"/>
    <property type="match status" value="1"/>
</dbReference>
<name>A0A6M6JED8_9PSEU</name>
<gene>
    <name evidence="3" type="ORF">HOP40_06030</name>
</gene>
<dbReference type="Gene3D" id="3.20.20.30">
    <property type="entry name" value="Luciferase-like domain"/>
    <property type="match status" value="1"/>
</dbReference>
<organism evidence="3 4">
    <name type="scientific">Pseudonocardia broussonetiae</name>
    <dbReference type="NCBI Taxonomy" id="2736640"/>
    <lineage>
        <taxon>Bacteria</taxon>
        <taxon>Bacillati</taxon>
        <taxon>Actinomycetota</taxon>
        <taxon>Actinomycetes</taxon>
        <taxon>Pseudonocardiales</taxon>
        <taxon>Pseudonocardiaceae</taxon>
        <taxon>Pseudonocardia</taxon>
    </lineage>
</organism>
<dbReference type="KEGG" id="pbro:HOP40_06030"/>
<dbReference type="AlphaFoldDB" id="A0A6M6JED8"/>
<keyword evidence="1" id="KW-0560">Oxidoreductase</keyword>
<accession>A0A6M6JED8</accession>
<evidence type="ECO:0000313" key="3">
    <source>
        <dbReference type="EMBL" id="QJY45425.1"/>
    </source>
</evidence>
<proteinExistence type="predicted"/>